<proteinExistence type="predicted"/>
<dbReference type="AlphaFoldDB" id="A0A3B0XMY1"/>
<accession>A0A3B0XMY1</accession>
<sequence>MSILRLGKNTLIIVSLILSICYNNTTANEINWVHKNKLLINPNVVKTAHPHHLLYDTQKQTVISLDKTDAYRAYSLSYTGHNILWYNDSSLRFGPTEKAPGKQHKIPVWITPPQDLDNYEKKHLTFDLTAAWINDRYFLISQAYHFTGRSACMLFDTQTKKWTKSIENARITCPEHTSGMIMENLQKNIVLITQNAEGVLLHNLWSIADKHPVLPEWNLSGGYIRVSSYANNPDSLLIASPCKLTSNKPYPAALCKNLKGDDTETLFDYKITSQSITIIEQNLPPYGAISRYDPGTIAWFKKKSICIKKSEKNSHARITKEPQCKKITDLLRHLQ</sequence>
<gene>
    <name evidence="1" type="ORF">MNBD_GAMMA10-1180</name>
</gene>
<name>A0A3B0XMY1_9ZZZZ</name>
<organism evidence="1">
    <name type="scientific">hydrothermal vent metagenome</name>
    <dbReference type="NCBI Taxonomy" id="652676"/>
    <lineage>
        <taxon>unclassified sequences</taxon>
        <taxon>metagenomes</taxon>
        <taxon>ecological metagenomes</taxon>
    </lineage>
</organism>
<evidence type="ECO:0000313" key="1">
    <source>
        <dbReference type="EMBL" id="VAW68871.1"/>
    </source>
</evidence>
<reference evidence="1" key="1">
    <citation type="submission" date="2018-06" db="EMBL/GenBank/DDBJ databases">
        <authorList>
            <person name="Zhirakovskaya E."/>
        </authorList>
    </citation>
    <scope>NUCLEOTIDE SEQUENCE</scope>
</reference>
<dbReference type="EMBL" id="UOFJ01000373">
    <property type="protein sequence ID" value="VAW68871.1"/>
    <property type="molecule type" value="Genomic_DNA"/>
</dbReference>
<protein>
    <submittedName>
        <fullName evidence="1">Uncharacterized protein</fullName>
    </submittedName>
</protein>